<feature type="region of interest" description="Disordered" evidence="1">
    <location>
        <begin position="258"/>
        <end position="278"/>
    </location>
</feature>
<dbReference type="OrthoDB" id="3630902at2"/>
<dbReference type="EMBL" id="VJZA01000001">
    <property type="protein sequence ID" value="TVT26094.1"/>
    <property type="molecule type" value="Genomic_DNA"/>
</dbReference>
<dbReference type="InterPro" id="IPR029063">
    <property type="entry name" value="SAM-dependent_MTases_sf"/>
</dbReference>
<accession>A0A558APA1</accession>
<keyword evidence="2" id="KW-0808">Transferase</keyword>
<dbReference type="Pfam" id="PF04672">
    <property type="entry name" value="Methyltransf_19"/>
    <property type="match status" value="1"/>
</dbReference>
<dbReference type="InterPro" id="IPR006764">
    <property type="entry name" value="SAM_dep_MeTrfase_SAV2177_type"/>
</dbReference>
<dbReference type="GO" id="GO:0008168">
    <property type="term" value="F:methyltransferase activity"/>
    <property type="evidence" value="ECO:0007669"/>
    <property type="project" value="UniProtKB-KW"/>
</dbReference>
<sequence length="295" mass="33071">MTGEATDWADSLKKHLDRASSARIYDYLLNPESPNNYAIDRAFAQAQLDALPDMQKAMRENRRFIGRAVEAALEHGITQFIDIGAGLPSQGQTHEVADRVAPEAGARVVYIDNELIAHAHSEILLGRNADPNRHKAVLADFYNHGDLWRKVLATEVIDPTQPSCLLMTAIVHFMPPEDRPDVPMGVYRDRLAPGSMLVLTHVPDDPTDEGLQAVARAYSNTANPAYLRTDEEFAEFFGGWPLLEPGLVWTGEWRPKTERSQEPWWDEDTDSTDGQPWWEGSPSRMLYRAGVALKP</sequence>
<proteinExistence type="predicted"/>
<dbReference type="GO" id="GO:0032259">
    <property type="term" value="P:methylation"/>
    <property type="evidence" value="ECO:0007669"/>
    <property type="project" value="UniProtKB-KW"/>
</dbReference>
<dbReference type="Gene3D" id="3.40.50.150">
    <property type="entry name" value="Vaccinia Virus protein VP39"/>
    <property type="match status" value="1"/>
</dbReference>
<keyword evidence="3" id="KW-1185">Reference proteome</keyword>
<organism evidence="2 3">
    <name type="scientific">Amycolatopsis acidiphila</name>
    <dbReference type="NCBI Taxonomy" id="715473"/>
    <lineage>
        <taxon>Bacteria</taxon>
        <taxon>Bacillati</taxon>
        <taxon>Actinomycetota</taxon>
        <taxon>Actinomycetes</taxon>
        <taxon>Pseudonocardiales</taxon>
        <taxon>Pseudonocardiaceae</taxon>
        <taxon>Amycolatopsis</taxon>
    </lineage>
</organism>
<comment type="caution">
    <text evidence="2">The sequence shown here is derived from an EMBL/GenBank/DDBJ whole genome shotgun (WGS) entry which is preliminary data.</text>
</comment>
<name>A0A558APA1_9PSEU</name>
<dbReference type="PIRSF" id="PIRSF017393">
    <property type="entry name" value="MTase_SAV2177"/>
    <property type="match status" value="1"/>
</dbReference>
<evidence type="ECO:0000256" key="1">
    <source>
        <dbReference type="SAM" id="MobiDB-lite"/>
    </source>
</evidence>
<evidence type="ECO:0000313" key="2">
    <source>
        <dbReference type="EMBL" id="TVT26094.1"/>
    </source>
</evidence>
<dbReference type="AlphaFoldDB" id="A0A558APA1"/>
<protein>
    <submittedName>
        <fullName evidence="2">Polyketide biosynthesis methyltransferase</fullName>
    </submittedName>
</protein>
<gene>
    <name evidence="2" type="ORF">FNH06_00015</name>
</gene>
<dbReference type="SUPFAM" id="SSF53335">
    <property type="entry name" value="S-adenosyl-L-methionine-dependent methyltransferases"/>
    <property type="match status" value="1"/>
</dbReference>
<reference evidence="2 3" key="1">
    <citation type="submission" date="2019-07" db="EMBL/GenBank/DDBJ databases">
        <title>New species of Amycolatopsis and Streptomyces.</title>
        <authorList>
            <person name="Duangmal K."/>
            <person name="Teo W.F.A."/>
            <person name="Lipun K."/>
        </authorList>
    </citation>
    <scope>NUCLEOTIDE SEQUENCE [LARGE SCALE GENOMIC DNA]</scope>
    <source>
        <strain evidence="2 3">JCM 30562</strain>
    </source>
</reference>
<evidence type="ECO:0000313" key="3">
    <source>
        <dbReference type="Proteomes" id="UP000318578"/>
    </source>
</evidence>
<dbReference type="Proteomes" id="UP000318578">
    <property type="component" value="Unassembled WGS sequence"/>
</dbReference>
<keyword evidence="2" id="KW-0489">Methyltransferase</keyword>